<name>A0AAJ1BXL7_9HYPH</name>
<protein>
    <recommendedName>
        <fullName evidence="3">Acetyl-CoA carboxylase biotin carboxyl carrier protein subunit</fullName>
    </recommendedName>
</protein>
<dbReference type="AlphaFoldDB" id="A0AAJ1BXL7"/>
<evidence type="ECO:0008006" key="3">
    <source>
        <dbReference type="Google" id="ProtNLM"/>
    </source>
</evidence>
<accession>A0AAJ1BXL7</accession>
<evidence type="ECO:0000313" key="2">
    <source>
        <dbReference type="Proteomes" id="UP001155380"/>
    </source>
</evidence>
<dbReference type="RefSeq" id="WP_250913916.1">
    <property type="nucleotide sequence ID" value="NZ_JAMXLX010000004.1"/>
</dbReference>
<organism evidence="1 2">
    <name type="scientific">Ciceribacter sichuanensis</name>
    <dbReference type="NCBI Taxonomy" id="2949647"/>
    <lineage>
        <taxon>Bacteria</taxon>
        <taxon>Pseudomonadati</taxon>
        <taxon>Pseudomonadota</taxon>
        <taxon>Alphaproteobacteria</taxon>
        <taxon>Hyphomicrobiales</taxon>
        <taxon>Rhizobiaceae</taxon>
        <taxon>Ciceribacter</taxon>
    </lineage>
</organism>
<dbReference type="SUPFAM" id="SSF51230">
    <property type="entry name" value="Single hybrid motif"/>
    <property type="match status" value="1"/>
</dbReference>
<dbReference type="Proteomes" id="UP001155380">
    <property type="component" value="Unassembled WGS sequence"/>
</dbReference>
<dbReference type="EMBL" id="JAMXLX010000004">
    <property type="protein sequence ID" value="MCO5958079.1"/>
    <property type="molecule type" value="Genomic_DNA"/>
</dbReference>
<comment type="caution">
    <text evidence="1">The sequence shown here is derived from an EMBL/GenBank/DDBJ whole genome shotgun (WGS) entry which is preliminary data.</text>
</comment>
<evidence type="ECO:0000313" key="1">
    <source>
        <dbReference type="EMBL" id="MCO5958079.1"/>
    </source>
</evidence>
<reference evidence="1" key="1">
    <citation type="submission" date="2022-06" db="EMBL/GenBank/DDBJ databases">
        <authorList>
            <person name="Sun Q."/>
        </authorList>
    </citation>
    <scope>NUCLEOTIDE SEQUENCE</scope>
    <source>
        <strain evidence="1">S101</strain>
    </source>
</reference>
<gene>
    <name evidence="1" type="ORF">NBH21_14965</name>
</gene>
<sequence length="133" mass="15012">MNDAWLQSALRLLEQYGIAEFEYEDDTRHILASNGRISEIGRVRHEEPTPPRQTIEIPAPFIGIFRSGHPDTREPAELPRLVRKGEMIGYLQIEMLLRPVLAPQDGVLAEQLVGDGALADYGKPLFRFHPAGR</sequence>
<proteinExistence type="predicted"/>
<dbReference type="InterPro" id="IPR011053">
    <property type="entry name" value="Single_hybrid_motif"/>
</dbReference>